<dbReference type="AlphaFoldDB" id="A0A9N9P7Q5"/>
<evidence type="ECO:0000313" key="5">
    <source>
        <dbReference type="EMBL" id="CAG8797988.1"/>
    </source>
</evidence>
<dbReference type="Proteomes" id="UP000789405">
    <property type="component" value="Unassembled WGS sequence"/>
</dbReference>
<keyword evidence="6" id="KW-1185">Reference proteome</keyword>
<dbReference type="EMBL" id="CAJVPY010032633">
    <property type="protein sequence ID" value="CAG8797988.1"/>
    <property type="molecule type" value="Genomic_DNA"/>
</dbReference>
<feature type="compositionally biased region" description="Basic and acidic residues" evidence="4">
    <location>
        <begin position="1"/>
        <end position="16"/>
    </location>
</feature>
<dbReference type="PANTHER" id="PTHR19849">
    <property type="entry name" value="PHOSPHOLIPASE A-2-ACTIVATING PROTEIN"/>
    <property type="match status" value="1"/>
</dbReference>
<name>A0A9N9P7Q5_9GLOM</name>
<dbReference type="InterPro" id="IPR019775">
    <property type="entry name" value="WD40_repeat_CS"/>
</dbReference>
<accession>A0A9N9P7Q5</accession>
<dbReference type="SUPFAM" id="SSF50978">
    <property type="entry name" value="WD40 repeat-like"/>
    <property type="match status" value="1"/>
</dbReference>
<dbReference type="InterPro" id="IPR001680">
    <property type="entry name" value="WD40_rpt"/>
</dbReference>
<dbReference type="GO" id="GO:0005634">
    <property type="term" value="C:nucleus"/>
    <property type="evidence" value="ECO:0007669"/>
    <property type="project" value="TreeGrafter"/>
</dbReference>
<keyword evidence="2" id="KW-0677">Repeat</keyword>
<dbReference type="Pfam" id="PF00400">
    <property type="entry name" value="WD40"/>
    <property type="match status" value="2"/>
</dbReference>
<dbReference type="PROSITE" id="PS50082">
    <property type="entry name" value="WD_REPEATS_2"/>
    <property type="match status" value="1"/>
</dbReference>
<comment type="caution">
    <text evidence="5">The sequence shown here is derived from an EMBL/GenBank/DDBJ whole genome shotgun (WGS) entry which is preliminary data.</text>
</comment>
<dbReference type="GO" id="GO:0043130">
    <property type="term" value="F:ubiquitin binding"/>
    <property type="evidence" value="ECO:0007669"/>
    <property type="project" value="TreeGrafter"/>
</dbReference>
<evidence type="ECO:0000313" key="6">
    <source>
        <dbReference type="Proteomes" id="UP000789405"/>
    </source>
</evidence>
<dbReference type="SMART" id="SM00320">
    <property type="entry name" value="WD40"/>
    <property type="match status" value="2"/>
</dbReference>
<dbReference type="PROSITE" id="PS00678">
    <property type="entry name" value="WD_REPEATS_1"/>
    <property type="match status" value="1"/>
</dbReference>
<evidence type="ECO:0000256" key="3">
    <source>
        <dbReference type="PROSITE-ProRule" id="PRU00221"/>
    </source>
</evidence>
<gene>
    <name evidence="5" type="ORF">DERYTH_LOCUS22787</name>
</gene>
<feature type="repeat" description="WD" evidence="3">
    <location>
        <begin position="85"/>
        <end position="124"/>
    </location>
</feature>
<dbReference type="PANTHER" id="PTHR19849:SF1">
    <property type="entry name" value="F-BOX_WD REPEAT-CONTAINING PROTEIN 7"/>
    <property type="match status" value="1"/>
</dbReference>
<evidence type="ECO:0000256" key="2">
    <source>
        <dbReference type="ARBA" id="ARBA00022737"/>
    </source>
</evidence>
<proteinExistence type="predicted"/>
<feature type="non-terminal residue" evidence="5">
    <location>
        <position position="133"/>
    </location>
</feature>
<evidence type="ECO:0000256" key="1">
    <source>
        <dbReference type="ARBA" id="ARBA00022574"/>
    </source>
</evidence>
<dbReference type="GO" id="GO:0005737">
    <property type="term" value="C:cytoplasm"/>
    <property type="evidence" value="ECO:0007669"/>
    <property type="project" value="TreeGrafter"/>
</dbReference>
<dbReference type="PROSITE" id="PS50294">
    <property type="entry name" value="WD_REPEATS_REGION"/>
    <property type="match status" value="1"/>
</dbReference>
<dbReference type="InterPro" id="IPR015943">
    <property type="entry name" value="WD40/YVTN_repeat-like_dom_sf"/>
</dbReference>
<dbReference type="Gene3D" id="2.130.10.10">
    <property type="entry name" value="YVTN repeat-like/Quinoprotein amine dehydrogenase"/>
    <property type="match status" value="1"/>
</dbReference>
<keyword evidence="1 3" id="KW-0853">WD repeat</keyword>
<feature type="region of interest" description="Disordered" evidence="4">
    <location>
        <begin position="1"/>
        <end position="24"/>
    </location>
</feature>
<organism evidence="5 6">
    <name type="scientific">Dentiscutata erythropus</name>
    <dbReference type="NCBI Taxonomy" id="1348616"/>
    <lineage>
        <taxon>Eukaryota</taxon>
        <taxon>Fungi</taxon>
        <taxon>Fungi incertae sedis</taxon>
        <taxon>Mucoromycota</taxon>
        <taxon>Glomeromycotina</taxon>
        <taxon>Glomeromycetes</taxon>
        <taxon>Diversisporales</taxon>
        <taxon>Gigasporaceae</taxon>
        <taxon>Dentiscutata</taxon>
    </lineage>
</organism>
<dbReference type="GO" id="GO:0043161">
    <property type="term" value="P:proteasome-mediated ubiquitin-dependent protein catabolic process"/>
    <property type="evidence" value="ECO:0007669"/>
    <property type="project" value="TreeGrafter"/>
</dbReference>
<sequence>MSQEGSDHIESSEEKPSLPPSATHPYKAIMRQNWINGRHKLISFQGHGNNIVTCLQFDSEKIISGSDDQFINVYETSTGKLINRLKGHDGGIWALQYVDKTLVSGSSDRTVRVWDLEKGICTHVFPGHTSTVR</sequence>
<evidence type="ECO:0000256" key="4">
    <source>
        <dbReference type="SAM" id="MobiDB-lite"/>
    </source>
</evidence>
<dbReference type="GO" id="GO:0010992">
    <property type="term" value="P:ubiquitin recycling"/>
    <property type="evidence" value="ECO:0007669"/>
    <property type="project" value="TreeGrafter"/>
</dbReference>
<protein>
    <submittedName>
        <fullName evidence="5">18481_t:CDS:1</fullName>
    </submittedName>
</protein>
<dbReference type="OrthoDB" id="190105at2759"/>
<reference evidence="5" key="1">
    <citation type="submission" date="2021-06" db="EMBL/GenBank/DDBJ databases">
        <authorList>
            <person name="Kallberg Y."/>
            <person name="Tangrot J."/>
            <person name="Rosling A."/>
        </authorList>
    </citation>
    <scope>NUCLEOTIDE SEQUENCE</scope>
    <source>
        <strain evidence="5">MA453B</strain>
    </source>
</reference>
<dbReference type="InterPro" id="IPR036322">
    <property type="entry name" value="WD40_repeat_dom_sf"/>
</dbReference>